<reference evidence="6" key="4">
    <citation type="submission" date="2023-08" db="EMBL/GenBank/DDBJ databases">
        <authorList>
            <person name="Guima S.E.S."/>
            <person name="Martins L.F."/>
            <person name="Silva A.M."/>
            <person name="Setubal J.C."/>
        </authorList>
    </citation>
    <scope>NUCLEOTIDE SEQUENCE</scope>
    <source>
        <strain evidence="6">ZC4RG45</strain>
    </source>
</reference>
<evidence type="ECO:0000256" key="3">
    <source>
        <dbReference type="ARBA" id="ARBA00022475"/>
    </source>
</evidence>
<dbReference type="InterPro" id="IPR045621">
    <property type="entry name" value="BPD_transp_1_N"/>
</dbReference>
<reference evidence="6 8" key="3">
    <citation type="journal article" date="2021" name="BMC Genomics">
        <title>Genome-resolved metagenome and metatranscriptome analyses of thermophilic composting reveal key bacterial players and their metabolic interactions.</title>
        <authorList>
            <person name="Braga L.P.P."/>
            <person name="Pereira R.V."/>
            <person name="Martins L.F."/>
            <person name="Moura L.M.S."/>
            <person name="Sanchez F.B."/>
            <person name="Patane J.S.L."/>
            <person name="da Silva A.M."/>
            <person name="Setubal J.C."/>
        </authorList>
    </citation>
    <scope>NUCLEOTIDE SEQUENCE [LARGE SCALE GENOMIC DNA]</scope>
    <source>
        <strain evidence="6">ZC4RG45</strain>
    </source>
</reference>
<evidence type="ECO:0000259" key="5">
    <source>
        <dbReference type="Pfam" id="PF19300"/>
    </source>
</evidence>
<dbReference type="PANTHER" id="PTHR43163">
    <property type="entry name" value="DIPEPTIDE TRANSPORT SYSTEM PERMEASE PROTEIN DPPB-RELATED"/>
    <property type="match status" value="1"/>
</dbReference>
<dbReference type="PANTHER" id="PTHR43163:SF6">
    <property type="entry name" value="DIPEPTIDE TRANSPORT SYSTEM PERMEASE PROTEIN DPPB-RELATED"/>
    <property type="match status" value="1"/>
</dbReference>
<feature type="domain" description="ABC transporter type 1 GsiC-like N-terminal" evidence="5">
    <location>
        <begin position="25"/>
        <end position="126"/>
    </location>
</feature>
<sequence>MTTTPAETVARRTRAGGLLRTAGSRLAHAAAVIFIAYSATFFLLFVLPGDAVLARIGTTDTIGSADVSQLNLDELRDEVGLTDDLGTQYLRGLTGLLHGDLGRSLVTEEPVAGMIADVLPSTVTLAAVSLVPA</sequence>
<reference evidence="6" key="2">
    <citation type="submission" date="2018-05" db="EMBL/GenBank/DDBJ databases">
        <authorList>
            <person name="Moura L."/>
            <person name="Setubal J.C."/>
        </authorList>
    </citation>
    <scope>NUCLEOTIDE SEQUENCE</scope>
    <source>
        <strain evidence="6">ZC4RG45</strain>
    </source>
</reference>
<keyword evidence="2" id="KW-0813">Transport</keyword>
<dbReference type="EMBL" id="QGUI01000775">
    <property type="protein sequence ID" value="PZM91314.1"/>
    <property type="molecule type" value="Genomic_DNA"/>
</dbReference>
<keyword evidence="4" id="KW-0812">Transmembrane</keyword>
<feature type="transmembrane region" description="Helical" evidence="4">
    <location>
        <begin position="26"/>
        <end position="47"/>
    </location>
</feature>
<evidence type="ECO:0000256" key="2">
    <source>
        <dbReference type="ARBA" id="ARBA00022448"/>
    </source>
</evidence>
<evidence type="ECO:0000256" key="4">
    <source>
        <dbReference type="SAM" id="Phobius"/>
    </source>
</evidence>
<name>A0A2W4IXM8_9PSEU</name>
<evidence type="ECO:0000313" key="6">
    <source>
        <dbReference type="EMBL" id="MFO7193491.1"/>
    </source>
</evidence>
<evidence type="ECO:0000313" key="7">
    <source>
        <dbReference type="EMBL" id="PZM91314.1"/>
    </source>
</evidence>
<organism evidence="7">
    <name type="scientific">Thermocrispum agreste</name>
    <dbReference type="NCBI Taxonomy" id="37925"/>
    <lineage>
        <taxon>Bacteria</taxon>
        <taxon>Bacillati</taxon>
        <taxon>Actinomycetota</taxon>
        <taxon>Actinomycetes</taxon>
        <taxon>Pseudonocardiales</taxon>
        <taxon>Pseudonocardiaceae</taxon>
        <taxon>Thermocrispum</taxon>
    </lineage>
</organism>
<comment type="caution">
    <text evidence="7">The sequence shown here is derived from an EMBL/GenBank/DDBJ whole genome shotgun (WGS) entry which is preliminary data.</text>
</comment>
<reference evidence="7" key="1">
    <citation type="submission" date="2018-05" db="EMBL/GenBank/DDBJ databases">
        <authorList>
            <person name="Lanie J.A."/>
            <person name="Ng W.-L."/>
            <person name="Kazmierczak K.M."/>
            <person name="Andrzejewski T.M."/>
            <person name="Davidsen T.M."/>
            <person name="Wayne K.J."/>
            <person name="Tettelin H."/>
            <person name="Glass J.I."/>
            <person name="Rusch D."/>
            <person name="Podicherti R."/>
            <person name="Tsui H.-C.T."/>
            <person name="Winkler M.E."/>
        </authorList>
    </citation>
    <scope>NUCLEOTIDE SEQUENCE</scope>
    <source>
        <strain evidence="7">ZC4RG45</strain>
    </source>
</reference>
<dbReference type="AlphaFoldDB" id="A0A2W4IXM8"/>
<comment type="subcellular location">
    <subcellularLocation>
        <location evidence="1">Cell membrane</location>
        <topology evidence="1">Multi-pass membrane protein</topology>
    </subcellularLocation>
</comment>
<feature type="non-terminal residue" evidence="7">
    <location>
        <position position="133"/>
    </location>
</feature>
<keyword evidence="3" id="KW-1003">Cell membrane</keyword>
<proteinExistence type="predicted"/>
<keyword evidence="4" id="KW-1133">Transmembrane helix</keyword>
<gene>
    <name evidence="6" type="ORF">DIU77_014720</name>
    <name evidence="7" type="ORF">DIU77_16905</name>
</gene>
<protein>
    <recommendedName>
        <fullName evidence="5">ABC transporter type 1 GsiC-like N-terminal domain-containing protein</fullName>
    </recommendedName>
</protein>
<dbReference type="GO" id="GO:0005886">
    <property type="term" value="C:plasma membrane"/>
    <property type="evidence" value="ECO:0007669"/>
    <property type="project" value="UniProtKB-SubCell"/>
</dbReference>
<evidence type="ECO:0000313" key="8">
    <source>
        <dbReference type="Proteomes" id="UP000249324"/>
    </source>
</evidence>
<dbReference type="Proteomes" id="UP000249324">
    <property type="component" value="Unassembled WGS sequence"/>
</dbReference>
<keyword evidence="4" id="KW-0472">Membrane</keyword>
<accession>A0A2W4IXM8</accession>
<evidence type="ECO:0000256" key="1">
    <source>
        <dbReference type="ARBA" id="ARBA00004651"/>
    </source>
</evidence>
<dbReference type="EMBL" id="QGUI02000222">
    <property type="protein sequence ID" value="MFO7193491.1"/>
    <property type="molecule type" value="Genomic_DNA"/>
</dbReference>
<dbReference type="Pfam" id="PF19300">
    <property type="entry name" value="BPD_transp_1_N"/>
    <property type="match status" value="1"/>
</dbReference>